<reference evidence="2 3" key="1">
    <citation type="journal article" date="2022" name="Cell">
        <title>Repeat-based holocentromeres influence genome architecture and karyotype evolution.</title>
        <authorList>
            <person name="Hofstatter P.G."/>
            <person name="Thangavel G."/>
            <person name="Lux T."/>
            <person name="Neumann P."/>
            <person name="Vondrak T."/>
            <person name="Novak P."/>
            <person name="Zhang M."/>
            <person name="Costa L."/>
            <person name="Castellani M."/>
            <person name="Scott A."/>
            <person name="Toegelov H."/>
            <person name="Fuchs J."/>
            <person name="Mata-Sucre Y."/>
            <person name="Dias Y."/>
            <person name="Vanzela A.L.L."/>
            <person name="Huettel B."/>
            <person name="Almeida C.C.S."/>
            <person name="Simkova H."/>
            <person name="Souza G."/>
            <person name="Pedrosa-Harand A."/>
            <person name="Macas J."/>
            <person name="Mayer K.F.X."/>
            <person name="Houben A."/>
            <person name="Marques A."/>
        </authorList>
    </citation>
    <scope>NUCLEOTIDE SEQUENCE [LARGE SCALE GENOMIC DNA]</scope>
    <source>
        <strain evidence="2">RhyTen1mFocal</strain>
    </source>
</reference>
<proteinExistence type="predicted"/>
<dbReference type="PANTHER" id="PTHR28096:SF1">
    <property type="entry name" value="PROTEIN FAF1"/>
    <property type="match status" value="1"/>
</dbReference>
<gene>
    <name evidence="2" type="ORF">LUZ61_003029</name>
</gene>
<dbReference type="Proteomes" id="UP001210211">
    <property type="component" value="Unassembled WGS sequence"/>
</dbReference>
<feature type="region of interest" description="Disordered" evidence="1">
    <location>
        <begin position="1"/>
        <end position="61"/>
    </location>
</feature>
<dbReference type="PANTHER" id="PTHR28096">
    <property type="entry name" value="PROTEIN FAF1"/>
    <property type="match status" value="1"/>
</dbReference>
<keyword evidence="3" id="KW-1185">Reference proteome</keyword>
<evidence type="ECO:0000256" key="1">
    <source>
        <dbReference type="SAM" id="MobiDB-lite"/>
    </source>
</evidence>
<feature type="region of interest" description="Disordered" evidence="1">
    <location>
        <begin position="167"/>
        <end position="204"/>
    </location>
</feature>
<feature type="compositionally biased region" description="Basic residues" evidence="1">
    <location>
        <begin position="186"/>
        <end position="204"/>
    </location>
</feature>
<dbReference type="GO" id="GO:0005730">
    <property type="term" value="C:nucleolus"/>
    <property type="evidence" value="ECO:0007669"/>
    <property type="project" value="TreeGrafter"/>
</dbReference>
<dbReference type="AlphaFoldDB" id="A0AAD6ESD3"/>
<protein>
    <submittedName>
        <fullName evidence="2">Uncharacterized protein</fullName>
    </submittedName>
</protein>
<comment type="caution">
    <text evidence="2">The sequence shown here is derived from an EMBL/GenBank/DDBJ whole genome shotgun (WGS) entry which is preliminary data.</text>
</comment>
<accession>A0AAD6ESD3</accession>
<dbReference type="EMBL" id="JAMRDG010000001">
    <property type="protein sequence ID" value="KAJ3699324.1"/>
    <property type="molecule type" value="Genomic_DNA"/>
</dbReference>
<evidence type="ECO:0000313" key="3">
    <source>
        <dbReference type="Proteomes" id="UP001210211"/>
    </source>
</evidence>
<feature type="region of interest" description="Disordered" evidence="1">
    <location>
        <begin position="93"/>
        <end position="124"/>
    </location>
</feature>
<evidence type="ECO:0000313" key="2">
    <source>
        <dbReference type="EMBL" id="KAJ3699324.1"/>
    </source>
</evidence>
<dbReference type="Pfam" id="PF15375">
    <property type="entry name" value="FSAF1"/>
    <property type="match status" value="1"/>
</dbReference>
<dbReference type="InterPro" id="IPR053030">
    <property type="entry name" value="Ribosomal_biogenesis_FAF1-like"/>
</dbReference>
<dbReference type="InterPro" id="IPR027973">
    <property type="entry name" value="FSAF1-like"/>
</dbReference>
<name>A0AAD6ESD3_9POAL</name>
<feature type="compositionally biased region" description="Polar residues" evidence="1">
    <location>
        <begin position="34"/>
        <end position="54"/>
    </location>
</feature>
<dbReference type="GO" id="GO:0000462">
    <property type="term" value="P:maturation of SSU-rRNA from tricistronic rRNA transcript (SSU-rRNA, 5.8S rRNA, LSU-rRNA)"/>
    <property type="evidence" value="ECO:0007669"/>
    <property type="project" value="TreeGrafter"/>
</dbReference>
<organism evidence="2 3">
    <name type="scientific">Rhynchospora tenuis</name>
    <dbReference type="NCBI Taxonomy" id="198213"/>
    <lineage>
        <taxon>Eukaryota</taxon>
        <taxon>Viridiplantae</taxon>
        <taxon>Streptophyta</taxon>
        <taxon>Embryophyta</taxon>
        <taxon>Tracheophyta</taxon>
        <taxon>Spermatophyta</taxon>
        <taxon>Magnoliopsida</taxon>
        <taxon>Liliopsida</taxon>
        <taxon>Poales</taxon>
        <taxon>Cyperaceae</taxon>
        <taxon>Cyperoideae</taxon>
        <taxon>Rhynchosporeae</taxon>
        <taxon>Rhynchospora</taxon>
    </lineage>
</organism>
<feature type="compositionally biased region" description="Basic and acidic residues" evidence="1">
    <location>
        <begin position="20"/>
        <end position="31"/>
    </location>
</feature>
<sequence length="204" mass="23102">MVKSGGTARVVRDSSSSYDRASRSDSSRNEYRNFMNSSLADMYSAPTSMRASNESDSEEDMDIKKLLKEVEYLGASNMTWKERKKVENRNVVALGGKPVKKHRTPLSVAMPIMKKQKQRDEKKLEEERILGKFTKSNKEKAQRKKPEDRVLKATEGYFRKGVLDVKHLLAPKGPKPEKVTRTNGGKGKKRGKGKKGKKGKRKGR</sequence>